<dbReference type="EMBL" id="UZAH01005829">
    <property type="protein sequence ID" value="VDO29790.1"/>
    <property type="molecule type" value="Genomic_DNA"/>
</dbReference>
<evidence type="ECO:0000313" key="1">
    <source>
        <dbReference type="EMBL" id="VDO29790.1"/>
    </source>
</evidence>
<accession>A0A3P7U4Q7</accession>
<sequence length="72" mass="7937">MVWSGVQFGVGFSSRLSDGNHMYASNDYWKKSAETDTTQGLVYLKTPEEEARIGQVIAFGFDSYTGECCVLG</sequence>
<evidence type="ECO:0000313" key="2">
    <source>
        <dbReference type="Proteomes" id="UP000050761"/>
    </source>
</evidence>
<evidence type="ECO:0000313" key="3">
    <source>
        <dbReference type="WBParaSite" id="HPBE_0000297201-mRNA-1"/>
    </source>
</evidence>
<dbReference type="AlphaFoldDB" id="A0A183F9Y0"/>
<protein>
    <submittedName>
        <fullName evidence="3">SPRY domain-containing protein</fullName>
    </submittedName>
</protein>
<name>A0A183F9Y0_HELPZ</name>
<reference evidence="1 2" key="1">
    <citation type="submission" date="2018-11" db="EMBL/GenBank/DDBJ databases">
        <authorList>
            <consortium name="Pathogen Informatics"/>
        </authorList>
    </citation>
    <scope>NUCLEOTIDE SEQUENCE [LARGE SCALE GENOMIC DNA]</scope>
</reference>
<dbReference type="WBParaSite" id="HPBE_0000297201-mRNA-1">
    <property type="protein sequence ID" value="HPBE_0000297201-mRNA-1"/>
    <property type="gene ID" value="HPBE_0000297201"/>
</dbReference>
<gene>
    <name evidence="1" type="ORF">HPBE_LOCUS2973</name>
</gene>
<keyword evidence="2" id="KW-1185">Reference proteome</keyword>
<accession>A0A183F9Y0</accession>
<dbReference type="Proteomes" id="UP000050761">
    <property type="component" value="Unassembled WGS sequence"/>
</dbReference>
<organism evidence="2 3">
    <name type="scientific">Heligmosomoides polygyrus</name>
    <name type="common">Parasitic roundworm</name>
    <dbReference type="NCBI Taxonomy" id="6339"/>
    <lineage>
        <taxon>Eukaryota</taxon>
        <taxon>Metazoa</taxon>
        <taxon>Ecdysozoa</taxon>
        <taxon>Nematoda</taxon>
        <taxon>Chromadorea</taxon>
        <taxon>Rhabditida</taxon>
        <taxon>Rhabditina</taxon>
        <taxon>Rhabditomorpha</taxon>
        <taxon>Strongyloidea</taxon>
        <taxon>Heligmosomidae</taxon>
        <taxon>Heligmosomoides</taxon>
    </lineage>
</organism>
<reference evidence="3" key="2">
    <citation type="submission" date="2019-09" db="UniProtKB">
        <authorList>
            <consortium name="WormBaseParasite"/>
        </authorList>
    </citation>
    <scope>IDENTIFICATION</scope>
</reference>
<proteinExistence type="predicted"/>